<feature type="compositionally biased region" description="Basic and acidic residues" evidence="7">
    <location>
        <begin position="943"/>
        <end position="956"/>
    </location>
</feature>
<reference evidence="9" key="1">
    <citation type="submission" date="2021-01" db="UniProtKB">
        <authorList>
            <consortium name="EnsemblMetazoa"/>
        </authorList>
    </citation>
    <scope>IDENTIFICATION</scope>
</reference>
<dbReference type="RefSeq" id="XP_031785522.1">
    <property type="nucleotide sequence ID" value="XM_031929662.2"/>
</dbReference>
<dbReference type="InterPro" id="IPR018247">
    <property type="entry name" value="EF_Hand_1_Ca_BS"/>
</dbReference>
<dbReference type="PANTHER" id="PTHR18905:SF13">
    <property type="entry name" value="NON-CENTROSOMAL MICROTUBULE ARRAY"/>
    <property type="match status" value="1"/>
</dbReference>
<dbReference type="Gene3D" id="1.10.238.10">
    <property type="entry name" value="EF-hand"/>
    <property type="match status" value="1"/>
</dbReference>
<dbReference type="RefSeq" id="XP_031785533.1">
    <property type="nucleotide sequence ID" value="XM_031929673.2"/>
</dbReference>
<name>A0A7M7QY16_NASVI</name>
<feature type="coiled-coil region" evidence="6">
    <location>
        <begin position="609"/>
        <end position="640"/>
    </location>
</feature>
<feature type="compositionally biased region" description="Basic residues" evidence="7">
    <location>
        <begin position="957"/>
        <end position="966"/>
    </location>
</feature>
<evidence type="ECO:0000313" key="9">
    <source>
        <dbReference type="EnsemblMetazoa" id="XP_032454420"/>
    </source>
</evidence>
<evidence type="ECO:0000256" key="4">
    <source>
        <dbReference type="ARBA" id="ARBA00022837"/>
    </source>
</evidence>
<dbReference type="PANTHER" id="PTHR18905">
    <property type="entry name" value="NINEIN"/>
    <property type="match status" value="1"/>
</dbReference>
<evidence type="ECO:0000256" key="5">
    <source>
        <dbReference type="ARBA" id="ARBA00023212"/>
    </source>
</evidence>
<dbReference type="KEGG" id="nvi:100679085"/>
<dbReference type="EnsemblMetazoa" id="XM_031929672">
    <property type="protein sequence ID" value="XP_031785532"/>
    <property type="gene ID" value="LOC100679085"/>
</dbReference>
<dbReference type="EnsemblMetazoa" id="XM_031929668">
    <property type="protein sequence ID" value="XP_031785528"/>
    <property type="gene ID" value="LOC100679085"/>
</dbReference>
<dbReference type="RefSeq" id="XP_031785528.1">
    <property type="nucleotide sequence ID" value="XM_031929668.2"/>
</dbReference>
<evidence type="ECO:0000256" key="1">
    <source>
        <dbReference type="ARBA" id="ARBA00004300"/>
    </source>
</evidence>
<keyword evidence="3" id="KW-0597">Phosphoprotein</keyword>
<dbReference type="PROSITE" id="PS00018">
    <property type="entry name" value="EF_HAND_1"/>
    <property type="match status" value="1"/>
</dbReference>
<dbReference type="SMART" id="SM00054">
    <property type="entry name" value="EFh"/>
    <property type="match status" value="1"/>
</dbReference>
<dbReference type="EnsemblMetazoa" id="XM_031929662">
    <property type="protein sequence ID" value="XP_031785522"/>
    <property type="gene ID" value="LOC100679085"/>
</dbReference>
<dbReference type="EnsemblMetazoa" id="XM_032598531">
    <property type="protein sequence ID" value="XP_032454422"/>
    <property type="gene ID" value="LOC100679085"/>
</dbReference>
<evidence type="ECO:0000256" key="6">
    <source>
        <dbReference type="SAM" id="Coils"/>
    </source>
</evidence>
<dbReference type="InterPro" id="IPR002048">
    <property type="entry name" value="EF_hand_dom"/>
</dbReference>
<dbReference type="EnsemblMetazoa" id="XM_031929671">
    <property type="protein sequence ID" value="XP_031785531"/>
    <property type="gene ID" value="LOC100679085"/>
</dbReference>
<dbReference type="SUPFAM" id="SSF90257">
    <property type="entry name" value="Myosin rod fragments"/>
    <property type="match status" value="1"/>
</dbReference>
<dbReference type="RefSeq" id="XP_031785531.1">
    <property type="nucleotide sequence ID" value="XM_031929671.2"/>
</dbReference>
<dbReference type="InParanoid" id="A0A7M7QY16"/>
<keyword evidence="2" id="KW-0963">Cytoplasm</keyword>
<dbReference type="OrthoDB" id="5799458at2759"/>
<dbReference type="EnsemblMetazoa" id="XM_031929655">
    <property type="protein sequence ID" value="XP_031785515"/>
    <property type="gene ID" value="LOC100679085"/>
</dbReference>
<evidence type="ECO:0000259" key="8">
    <source>
        <dbReference type="PROSITE" id="PS50222"/>
    </source>
</evidence>
<dbReference type="GO" id="GO:0005509">
    <property type="term" value="F:calcium ion binding"/>
    <property type="evidence" value="ECO:0007669"/>
    <property type="project" value="InterPro"/>
</dbReference>
<accession>A0A7M7QY16</accession>
<keyword evidence="6" id="KW-0175">Coiled coil</keyword>
<dbReference type="GeneID" id="100679085"/>
<keyword evidence="4" id="KW-0106">Calcium</keyword>
<evidence type="ECO:0000256" key="2">
    <source>
        <dbReference type="ARBA" id="ARBA00022490"/>
    </source>
</evidence>
<feature type="domain" description="EF-hand" evidence="8">
    <location>
        <begin position="158"/>
        <end position="193"/>
    </location>
</feature>
<comment type="subcellular location">
    <subcellularLocation>
        <location evidence="1">Cytoplasm</location>
        <location evidence="1">Cytoskeleton</location>
        <location evidence="1">Microtubule organizing center</location>
        <location evidence="1">Centrosome</location>
    </subcellularLocation>
</comment>
<dbReference type="Proteomes" id="UP000002358">
    <property type="component" value="Chromosome 1"/>
</dbReference>
<feature type="coiled-coil region" evidence="6">
    <location>
        <begin position="967"/>
        <end position="994"/>
    </location>
</feature>
<dbReference type="FunCoup" id="A0A7M7QY16">
    <property type="interactions" value="120"/>
</dbReference>
<evidence type="ECO:0000256" key="3">
    <source>
        <dbReference type="ARBA" id="ARBA00022553"/>
    </source>
</evidence>
<dbReference type="PROSITE" id="PS50222">
    <property type="entry name" value="EF_HAND_2"/>
    <property type="match status" value="1"/>
</dbReference>
<dbReference type="InterPro" id="IPR011992">
    <property type="entry name" value="EF-hand-dom_pair"/>
</dbReference>
<feature type="coiled-coil region" evidence="6">
    <location>
        <begin position="313"/>
        <end position="489"/>
    </location>
</feature>
<keyword evidence="10" id="KW-1185">Reference proteome</keyword>
<organism evidence="9 10">
    <name type="scientific">Nasonia vitripennis</name>
    <name type="common">Parasitic wasp</name>
    <dbReference type="NCBI Taxonomy" id="7425"/>
    <lineage>
        <taxon>Eukaryota</taxon>
        <taxon>Metazoa</taxon>
        <taxon>Ecdysozoa</taxon>
        <taxon>Arthropoda</taxon>
        <taxon>Hexapoda</taxon>
        <taxon>Insecta</taxon>
        <taxon>Pterygota</taxon>
        <taxon>Neoptera</taxon>
        <taxon>Endopterygota</taxon>
        <taxon>Hymenoptera</taxon>
        <taxon>Apocrita</taxon>
        <taxon>Proctotrupomorpha</taxon>
        <taxon>Chalcidoidea</taxon>
        <taxon>Pteromalidae</taxon>
        <taxon>Pteromalinae</taxon>
        <taxon>Nasonia</taxon>
    </lineage>
</organism>
<evidence type="ECO:0000256" key="7">
    <source>
        <dbReference type="SAM" id="MobiDB-lite"/>
    </source>
</evidence>
<feature type="coiled-coil region" evidence="6">
    <location>
        <begin position="731"/>
        <end position="765"/>
    </location>
</feature>
<dbReference type="AlphaFoldDB" id="A0A7M7QY16"/>
<dbReference type="RefSeq" id="XP_031785515.1">
    <property type="nucleotide sequence ID" value="XM_031929655.2"/>
</dbReference>
<evidence type="ECO:0000313" key="10">
    <source>
        <dbReference type="Proteomes" id="UP000002358"/>
    </source>
</evidence>
<dbReference type="EnsemblMetazoa" id="XM_032598529">
    <property type="protein sequence ID" value="XP_032454420"/>
    <property type="gene ID" value="LOC100679085"/>
</dbReference>
<dbReference type="EnsemblMetazoa" id="XM_031929682">
    <property type="protein sequence ID" value="XP_031785542"/>
    <property type="gene ID" value="LOC100679085"/>
</dbReference>
<feature type="coiled-coil region" evidence="6">
    <location>
        <begin position="818"/>
        <end position="863"/>
    </location>
</feature>
<feature type="region of interest" description="Disordered" evidence="7">
    <location>
        <begin position="940"/>
        <end position="966"/>
    </location>
</feature>
<keyword evidence="5" id="KW-0206">Cytoskeleton</keyword>
<dbReference type="RefSeq" id="XP_031785532.1">
    <property type="nucleotide sequence ID" value="XM_031929672.2"/>
</dbReference>
<dbReference type="SUPFAM" id="SSF47473">
    <property type="entry name" value="EF-hand"/>
    <property type="match status" value="1"/>
</dbReference>
<dbReference type="RefSeq" id="XP_032454422.1">
    <property type="nucleotide sequence ID" value="XM_032598531.1"/>
</dbReference>
<dbReference type="GO" id="GO:0034454">
    <property type="term" value="P:microtubule anchoring at centrosome"/>
    <property type="evidence" value="ECO:0007669"/>
    <property type="project" value="TreeGrafter"/>
</dbReference>
<proteinExistence type="predicted"/>
<protein>
    <recommendedName>
        <fullName evidence="8">EF-hand domain-containing protein</fullName>
    </recommendedName>
</protein>
<dbReference type="EnsemblMetazoa" id="XM_031929673">
    <property type="protein sequence ID" value="XP_031785533"/>
    <property type="gene ID" value="LOC100679085"/>
</dbReference>
<dbReference type="RefSeq" id="XP_031785542.1">
    <property type="nucleotide sequence ID" value="XM_031929682.2"/>
</dbReference>
<dbReference type="CTD" id="124619211"/>
<dbReference type="EnsemblMetazoa" id="XM_031929675">
    <property type="protein sequence ID" value="XP_031785535"/>
    <property type="gene ID" value="LOC100679085"/>
</dbReference>
<dbReference type="RefSeq" id="XP_032454420.1">
    <property type="nucleotide sequence ID" value="XM_032598529.1"/>
</dbReference>
<dbReference type="GO" id="GO:0005813">
    <property type="term" value="C:centrosome"/>
    <property type="evidence" value="ECO:0007669"/>
    <property type="project" value="UniProtKB-SubCell"/>
</dbReference>
<feature type="coiled-coil region" evidence="6">
    <location>
        <begin position="1064"/>
        <end position="1119"/>
    </location>
</feature>
<sequence length="1126" mass="130321">MEEEPSDPHEQQLYYVFKSCLTEGQNGLDKDGLLALCSKLELEESHRTAIVELLEIDTANRSVSFYEFRDSFLALLGKSQEGLEKEVIGDSQALCKNNTLYTRYNHQSGERTQSENMNCQQLQSSKTFDHQRLQETWSNQNSLSIEDINGFCNGGSTLPKQSIELIFEKLDLDSDGFINRDEFLHFVQSASSKFHEQSRINWSTHPRRDQTKSDKDFIHHQTGHVLRSAIIELWEVAGIPEANSLLHELGFDAPTINLIDLSNALSSELKSHRDVSHAEDAGEYVRLLKGALALYQEEVRNLHTSMEHLCCERDKLRADIGEANDRANVLAQEIDEHQTRVDKARQEQIRQMEARHQEALKDITDQLNLERDKSSLTIKSLEEQLQASQQAEQRITAELSRVLQELKLLETENQNQSEEIGKLEVSNSQLTKQVQELAAAHEQVESIETRENEQVSDLMSHIKRLQAEMKVLRDHNDELTSELEVLKHRDNDVKSIVSSVEIRSTISDENDGLISMPTTEISDTEDEDKHHQKYSDHSRTIKVINVTRSKPSVDEQSSNGNSINKLTEIIQEFRNFLTGAKFCAECAVIRTEVSSLISELELYQSSVSANQATLATNNKKKQLRNLANELEAECKSSSRINESSSCRDLVMPRNDRFKNCRRISTSDDTIHDMDENFDVITIKAVPKNKLSGLRDYPPRKESEKTGKKGVINNLNFKKCNVEVKDPLKEEEARHAAEKKQLQERVSDLEKSLEMLKAEYEQCEDYWCTKLEEERQIFEQEQKISDEKFSELIVKMAEYEEQFNPSGKHDGRLSPIEERFSLEQQYNDLEEEFEQWRNEAQEELSKKTKQIEELKAKLSSEKRLSLADISVQFPEEPMKDMYPTLYNQLCSPGGSTENTIPKTSSTVPMEANSCTMQQCVQCHKLTTQPSCDCHANTHQNLPQQHHEGQKSRRSEGKSRHHHHHYHKKMEVDYEFNNLIKQKEKLKQEIMKLQSLKTMNANHIYPMIAPEHQTIFSNLCAKLYAQEQKQKYMQVYYQTQQKNNEQYLQEIYKQHLLDMSNLQFVIKATEDKLNRQIKLNQEQKDKLTKNDFLTKELYVENAQLTETIKRLEQHCQILTQNRIETTST</sequence>
<dbReference type="RefSeq" id="XP_031785535.1">
    <property type="nucleotide sequence ID" value="XM_031929675.2"/>
</dbReference>